<dbReference type="EMBL" id="CP024160">
    <property type="protein sequence ID" value="ATP54307.1"/>
    <property type="molecule type" value="Genomic_DNA"/>
</dbReference>
<gene>
    <name evidence="2" type="ORF">CSV91_07005</name>
</gene>
<proteinExistence type="predicted"/>
<evidence type="ECO:0000313" key="3">
    <source>
        <dbReference type="Proteomes" id="UP000225608"/>
    </source>
</evidence>
<dbReference type="Gene3D" id="3.30.160.250">
    <property type="match status" value="1"/>
</dbReference>
<dbReference type="InterPro" id="IPR031807">
    <property type="entry name" value="HicB-like"/>
</dbReference>
<sequence length="163" mass="17868">MGKYSSPSWMVVGGKMRQRFTYDCVLIKEDDGYCASFPQIPGAFADGDTREEAIAHATEALMAFLADDLNNGLTPAGYERSAEVVALSVEIDHEDAREAACRTFKDAALDLKVSAPRITALVKAGKLDVELVDGRRMITINSIERYAAQERHAGRPKKFVAVQ</sequence>
<dbReference type="Pfam" id="PF15919">
    <property type="entry name" value="HicB_lk_antitox"/>
    <property type="match status" value="1"/>
</dbReference>
<dbReference type="Proteomes" id="UP000225608">
    <property type="component" value="Chromosome"/>
</dbReference>
<accession>A0A2D1TY62</accession>
<dbReference type="AlphaFoldDB" id="A0A2D1TY62"/>
<evidence type="ECO:0000259" key="1">
    <source>
        <dbReference type="Pfam" id="PF15919"/>
    </source>
</evidence>
<evidence type="ECO:0000313" key="2">
    <source>
        <dbReference type="EMBL" id="ATP54307.1"/>
    </source>
</evidence>
<reference evidence="2 3" key="1">
    <citation type="submission" date="2017-10" db="EMBL/GenBank/DDBJ databases">
        <title>Complete genome sequence of Collinsella aerofaciens isolated from the gut of a healthy adult Indian.</title>
        <authorList>
            <person name="Bag S."/>
            <person name="Ghosh T.S."/>
            <person name="Das B."/>
        </authorList>
    </citation>
    <scope>NUCLEOTIDE SEQUENCE [LARGE SCALE GENOMIC DNA]</scope>
    <source>
        <strain evidence="3">indica</strain>
    </source>
</reference>
<organism evidence="2 3">
    <name type="scientific">Collinsella aerofaciens</name>
    <dbReference type="NCBI Taxonomy" id="74426"/>
    <lineage>
        <taxon>Bacteria</taxon>
        <taxon>Bacillati</taxon>
        <taxon>Actinomycetota</taxon>
        <taxon>Coriobacteriia</taxon>
        <taxon>Coriobacteriales</taxon>
        <taxon>Coriobacteriaceae</taxon>
        <taxon>Collinsella</taxon>
    </lineage>
</organism>
<dbReference type="InterPro" id="IPR035069">
    <property type="entry name" value="TTHA1013/TTHA0281-like"/>
</dbReference>
<name>A0A2D1TY62_9ACTN</name>
<dbReference type="SUPFAM" id="SSF143100">
    <property type="entry name" value="TTHA1013/TTHA0281-like"/>
    <property type="match status" value="1"/>
</dbReference>
<feature type="domain" description="HicB-like antitoxin of toxin-antitoxin system" evidence="1">
    <location>
        <begin position="28"/>
        <end position="74"/>
    </location>
</feature>
<dbReference type="KEGG" id="caer:CSV91_07005"/>
<protein>
    <recommendedName>
        <fullName evidence="1">HicB-like antitoxin of toxin-antitoxin system domain-containing protein</fullName>
    </recommendedName>
</protein>